<dbReference type="AlphaFoldDB" id="A0AAV2A0P3"/>
<comment type="caution">
    <text evidence="1">The sequence shown here is derived from an EMBL/GenBank/DDBJ whole genome shotgun (WGS) entry which is preliminary data.</text>
</comment>
<organism evidence="1 2">
    <name type="scientific">Larinioides sclopetarius</name>
    <dbReference type="NCBI Taxonomy" id="280406"/>
    <lineage>
        <taxon>Eukaryota</taxon>
        <taxon>Metazoa</taxon>
        <taxon>Ecdysozoa</taxon>
        <taxon>Arthropoda</taxon>
        <taxon>Chelicerata</taxon>
        <taxon>Arachnida</taxon>
        <taxon>Araneae</taxon>
        <taxon>Araneomorphae</taxon>
        <taxon>Entelegynae</taxon>
        <taxon>Araneoidea</taxon>
        <taxon>Araneidae</taxon>
        <taxon>Larinioides</taxon>
    </lineage>
</organism>
<accession>A0AAV2A0P3</accession>
<dbReference type="EMBL" id="CAXIEN010000094">
    <property type="protein sequence ID" value="CAL1276495.1"/>
    <property type="molecule type" value="Genomic_DNA"/>
</dbReference>
<protein>
    <submittedName>
        <fullName evidence="1">Uncharacterized protein</fullName>
    </submittedName>
</protein>
<gene>
    <name evidence="1" type="ORF">LARSCL_LOCUS8682</name>
</gene>
<sequence length="48" mass="5557">MERMEERERMKRTGVTGRCESSIYGIPLHQGFQYSVSDSRFGSRESKG</sequence>
<proteinExistence type="predicted"/>
<reference evidence="1 2" key="1">
    <citation type="submission" date="2024-04" db="EMBL/GenBank/DDBJ databases">
        <authorList>
            <person name="Rising A."/>
            <person name="Reimegard J."/>
            <person name="Sonavane S."/>
            <person name="Akerstrom W."/>
            <person name="Nylinder S."/>
            <person name="Hedman E."/>
            <person name="Kallberg Y."/>
        </authorList>
    </citation>
    <scope>NUCLEOTIDE SEQUENCE [LARGE SCALE GENOMIC DNA]</scope>
</reference>
<name>A0AAV2A0P3_9ARAC</name>
<evidence type="ECO:0000313" key="2">
    <source>
        <dbReference type="Proteomes" id="UP001497382"/>
    </source>
</evidence>
<evidence type="ECO:0000313" key="1">
    <source>
        <dbReference type="EMBL" id="CAL1276495.1"/>
    </source>
</evidence>
<dbReference type="Proteomes" id="UP001497382">
    <property type="component" value="Unassembled WGS sequence"/>
</dbReference>
<keyword evidence="2" id="KW-1185">Reference proteome</keyword>